<dbReference type="PANTHER" id="PTHR30023">
    <property type="entry name" value="D-ALANYL-D-ALANINE CARBOXYPEPTIDASE"/>
    <property type="match status" value="1"/>
</dbReference>
<dbReference type="InterPro" id="IPR000667">
    <property type="entry name" value="Peptidase_S13"/>
</dbReference>
<dbReference type="PANTHER" id="PTHR30023:SF0">
    <property type="entry name" value="PENICILLIN-SENSITIVE CARBOXYPEPTIDASE A"/>
    <property type="match status" value="1"/>
</dbReference>
<dbReference type="PRINTS" id="PR00922">
    <property type="entry name" value="DADACBPTASE3"/>
</dbReference>
<evidence type="ECO:0000256" key="4">
    <source>
        <dbReference type="SAM" id="SignalP"/>
    </source>
</evidence>
<sequence length="446" mass="46202">MLLAGGSLAAGAAFESPTALAASASATPTPTPTPDPRPVAESPVPANGIRQCSVADAASDPLLHTLQARVVNAQTGELLYDRDSTHPAATASNLKLITAAAALETFGPDFRISTPVMEGSDPGTIVLVGQGDMTLSRMPSGQESVYPGAAHLDALAAAVQKAWTAAGHTEAISRIILDSSAFTGETWLPSWDTKGMREGYQSHVTALQVDADRFYPANEYSPRGSDPVSRAGEAFASYFPGATTSLGTAPEDAEQLAAVESPPVSALVEYMLRYSDNMIAESLGRLVAIEEGAGSTFAALADGIPAALDPIGIDTSDLTIVDGSGLSALNAVPNSYFTKLLRGIELGEIDMPSILEGLPVAGETGTLRYDSRFSGDAEVATGHVRAKTGWIQTAYTLSGVIDADDGTTLIFSIYALGDEPLPSTTAHAVDMLATGFYRCGNTLSNM</sequence>
<feature type="signal peptide" evidence="4">
    <location>
        <begin position="1"/>
        <end position="21"/>
    </location>
</feature>
<keyword evidence="6" id="KW-1185">Reference proteome</keyword>
<keyword evidence="5" id="KW-0645">Protease</keyword>
<dbReference type="InterPro" id="IPR012338">
    <property type="entry name" value="Beta-lactam/transpept-like"/>
</dbReference>
<feature type="chain" id="PRO_5047309649" evidence="4">
    <location>
        <begin position="22"/>
        <end position="446"/>
    </location>
</feature>
<evidence type="ECO:0000313" key="6">
    <source>
        <dbReference type="Proteomes" id="UP000662814"/>
    </source>
</evidence>
<feature type="compositionally biased region" description="Low complexity" evidence="3">
    <location>
        <begin position="19"/>
        <end position="28"/>
    </location>
</feature>
<proteinExistence type="inferred from homology"/>
<organism evidence="5 6">
    <name type="scientific">Paramicrobacterium chengjingii</name>
    <dbReference type="NCBI Taxonomy" id="2769067"/>
    <lineage>
        <taxon>Bacteria</taxon>
        <taxon>Bacillati</taxon>
        <taxon>Actinomycetota</taxon>
        <taxon>Actinomycetes</taxon>
        <taxon>Micrococcales</taxon>
        <taxon>Microbacteriaceae</taxon>
        <taxon>Paramicrobacterium</taxon>
    </lineage>
</organism>
<dbReference type="NCBIfam" id="TIGR00666">
    <property type="entry name" value="PBP4"/>
    <property type="match status" value="1"/>
</dbReference>
<gene>
    <name evidence="5" type="primary">dacB</name>
    <name evidence="5" type="ORF">HCR76_11225</name>
</gene>
<dbReference type="Gene3D" id="3.40.710.10">
    <property type="entry name" value="DD-peptidase/beta-lactamase superfamily"/>
    <property type="match status" value="2"/>
</dbReference>
<keyword evidence="5" id="KW-0121">Carboxypeptidase</keyword>
<protein>
    <submittedName>
        <fullName evidence="5">D-alanyl-D-alanine carboxypeptidase/D-alanyl-D-alanine-endopeptidase</fullName>
        <ecNumber evidence="5">3.4.16.4</ecNumber>
    </submittedName>
</protein>
<dbReference type="Pfam" id="PF02113">
    <property type="entry name" value="Peptidase_S13"/>
    <property type="match status" value="2"/>
</dbReference>
<evidence type="ECO:0000256" key="3">
    <source>
        <dbReference type="SAM" id="MobiDB-lite"/>
    </source>
</evidence>
<dbReference type="SUPFAM" id="SSF56601">
    <property type="entry name" value="beta-lactamase/transpeptidase-like"/>
    <property type="match status" value="1"/>
</dbReference>
<feature type="region of interest" description="Disordered" evidence="3">
    <location>
        <begin position="19"/>
        <end position="45"/>
    </location>
</feature>
<dbReference type="EMBL" id="CP061169">
    <property type="protein sequence ID" value="QPZ40308.1"/>
    <property type="molecule type" value="Genomic_DNA"/>
</dbReference>
<keyword evidence="4" id="KW-0732">Signal</keyword>
<dbReference type="EC" id="3.4.16.4" evidence="5"/>
<dbReference type="Proteomes" id="UP000662814">
    <property type="component" value="Chromosome"/>
</dbReference>
<evidence type="ECO:0000313" key="5">
    <source>
        <dbReference type="EMBL" id="QPZ40308.1"/>
    </source>
</evidence>
<comment type="similarity">
    <text evidence="1">Belongs to the peptidase S13 family.</text>
</comment>
<keyword evidence="2 5" id="KW-0378">Hydrolase</keyword>
<name>A0ABX6YNJ8_9MICO</name>
<dbReference type="GO" id="GO:0009002">
    <property type="term" value="F:serine-type D-Ala-D-Ala carboxypeptidase activity"/>
    <property type="evidence" value="ECO:0007669"/>
    <property type="project" value="UniProtKB-EC"/>
</dbReference>
<evidence type="ECO:0000256" key="2">
    <source>
        <dbReference type="ARBA" id="ARBA00022801"/>
    </source>
</evidence>
<evidence type="ECO:0000256" key="1">
    <source>
        <dbReference type="ARBA" id="ARBA00006096"/>
    </source>
</evidence>
<accession>A0ABX6YNJ8</accession>
<reference evidence="5 6" key="1">
    <citation type="submission" date="2020-12" db="EMBL/GenBank/DDBJ databases">
        <title>Microbacterium sp. HY060.</title>
        <authorList>
            <person name="Zhou J."/>
        </authorList>
    </citation>
    <scope>NUCLEOTIDE SEQUENCE [LARGE SCALE GENOMIC DNA]</scope>
    <source>
        <strain evidence="5 6">HY60</strain>
    </source>
</reference>